<proteinExistence type="inferred from homology"/>
<comment type="cofactor">
    <cofactor evidence="1">
        <name>a divalent metal cation</name>
        <dbReference type="ChEBI" id="CHEBI:60240"/>
    </cofactor>
</comment>
<evidence type="ECO:0000256" key="1">
    <source>
        <dbReference type="ARBA" id="ARBA00001968"/>
    </source>
</evidence>
<dbReference type="NCBIfam" id="TIGR02311">
    <property type="entry name" value="HpaI"/>
    <property type="match status" value="1"/>
</dbReference>
<evidence type="ECO:0000259" key="7">
    <source>
        <dbReference type="Pfam" id="PF03328"/>
    </source>
</evidence>
<sequence length="267" mass="28385">MKLPENRFKRALREGRQQIGLWCTLSSPYAAEVVAGSGFDWLLFDTEHSPSDVEIVLSLLQAVSAYDVSPIVRPASNDTVLIKRYLDIGVPTLLIPYVQSAEEARSAVAAIRYAPDGVRGVSALTRATRFGRVEGYARRAAEELCLLVQIETQQALDELEAIAAVDGVDGVFIGPADLAASLGHVGDQGHPNVKAAVEGAVRRIRACGKPAGILTGDTAFAQRCIEIGTTFTAVGVDVGILARGTEKLAQQFQAEVPPSPHAAAKAR</sequence>
<evidence type="ECO:0000256" key="5">
    <source>
        <dbReference type="ARBA" id="ARBA00023317"/>
    </source>
</evidence>
<evidence type="ECO:0000256" key="6">
    <source>
        <dbReference type="ARBA" id="ARBA00045074"/>
    </source>
</evidence>
<accession>A0A512BW39</accession>
<name>A0A512BW39_9HYPH</name>
<dbReference type="AlphaFoldDB" id="A0A512BW39"/>
<keyword evidence="9" id="KW-1185">Reference proteome</keyword>
<protein>
    <submittedName>
        <fullName evidence="8">2,4-dihydroxyhept-2-ene-1,7-dioic acid aldolase</fullName>
    </submittedName>
</protein>
<evidence type="ECO:0000256" key="4">
    <source>
        <dbReference type="ARBA" id="ARBA00023239"/>
    </source>
</evidence>
<dbReference type="GO" id="GO:0010124">
    <property type="term" value="P:phenylacetate catabolic process"/>
    <property type="evidence" value="ECO:0007669"/>
    <property type="project" value="InterPro"/>
</dbReference>
<evidence type="ECO:0000256" key="3">
    <source>
        <dbReference type="ARBA" id="ARBA00022723"/>
    </source>
</evidence>
<dbReference type="InterPro" id="IPR005000">
    <property type="entry name" value="Aldolase/citrate-lyase_domain"/>
</dbReference>
<dbReference type="FunFam" id="3.20.20.60:FF:000004">
    <property type="entry name" value="5-keto-4-deoxy-D-glucarate aldolase"/>
    <property type="match status" value="1"/>
</dbReference>
<dbReference type="InterPro" id="IPR015813">
    <property type="entry name" value="Pyrv/PenolPyrv_kinase-like_dom"/>
</dbReference>
<dbReference type="GO" id="GO:0046872">
    <property type="term" value="F:metal ion binding"/>
    <property type="evidence" value="ECO:0007669"/>
    <property type="project" value="UniProtKB-KW"/>
</dbReference>
<organism evidence="8 9">
    <name type="scientific">Microvirga aerophila</name>
    <dbReference type="NCBI Taxonomy" id="670291"/>
    <lineage>
        <taxon>Bacteria</taxon>
        <taxon>Pseudomonadati</taxon>
        <taxon>Pseudomonadota</taxon>
        <taxon>Alphaproteobacteria</taxon>
        <taxon>Hyphomicrobiales</taxon>
        <taxon>Methylobacteriaceae</taxon>
        <taxon>Microvirga</taxon>
    </lineage>
</organism>
<gene>
    <name evidence="8" type="primary">hpaI1</name>
    <name evidence="8" type="ORF">MAE02_38590</name>
</gene>
<dbReference type="GO" id="GO:0005737">
    <property type="term" value="C:cytoplasm"/>
    <property type="evidence" value="ECO:0007669"/>
    <property type="project" value="TreeGrafter"/>
</dbReference>
<keyword evidence="3" id="KW-0479">Metal-binding</keyword>
<comment type="catalytic activity">
    <reaction evidence="6">
        <text>D-glyceraldehyde + pyruvate = 2-dehydro-3-deoxy-L-galactonate</text>
        <dbReference type="Rhea" id="RHEA:80055"/>
        <dbReference type="ChEBI" id="CHEBI:15361"/>
        <dbReference type="ChEBI" id="CHEBI:17378"/>
        <dbReference type="ChEBI" id="CHEBI:75545"/>
    </reaction>
</comment>
<dbReference type="Gene3D" id="3.20.20.60">
    <property type="entry name" value="Phosphoenolpyruvate-binding domains"/>
    <property type="match status" value="1"/>
</dbReference>
<keyword evidence="4" id="KW-0456">Lyase</keyword>
<evidence type="ECO:0000313" key="8">
    <source>
        <dbReference type="EMBL" id="GEO16163.1"/>
    </source>
</evidence>
<dbReference type="EMBL" id="BJYU01000056">
    <property type="protein sequence ID" value="GEO16163.1"/>
    <property type="molecule type" value="Genomic_DNA"/>
</dbReference>
<dbReference type="Proteomes" id="UP000321085">
    <property type="component" value="Unassembled WGS sequence"/>
</dbReference>
<keyword evidence="5" id="KW-0670">Pyruvate</keyword>
<dbReference type="InterPro" id="IPR040442">
    <property type="entry name" value="Pyrv_kinase-like_dom_sf"/>
</dbReference>
<dbReference type="InterPro" id="IPR050251">
    <property type="entry name" value="HpcH-HpaI_aldolase"/>
</dbReference>
<dbReference type="Pfam" id="PF03328">
    <property type="entry name" value="HpcH_HpaI"/>
    <property type="match status" value="1"/>
</dbReference>
<feature type="domain" description="HpcH/HpaI aldolase/citrate lyase" evidence="7">
    <location>
        <begin position="18"/>
        <end position="241"/>
    </location>
</feature>
<evidence type="ECO:0000256" key="2">
    <source>
        <dbReference type="ARBA" id="ARBA00005568"/>
    </source>
</evidence>
<dbReference type="PANTHER" id="PTHR30502">
    <property type="entry name" value="2-KETO-3-DEOXY-L-RHAMNONATE ALDOLASE"/>
    <property type="match status" value="1"/>
</dbReference>
<reference evidence="8 9" key="1">
    <citation type="submission" date="2019-07" db="EMBL/GenBank/DDBJ databases">
        <title>Whole genome shotgun sequence of Microvirga aerophila NBRC 106136.</title>
        <authorList>
            <person name="Hosoyama A."/>
            <person name="Uohara A."/>
            <person name="Ohji S."/>
            <person name="Ichikawa N."/>
        </authorList>
    </citation>
    <scope>NUCLEOTIDE SEQUENCE [LARGE SCALE GENOMIC DNA]</scope>
    <source>
        <strain evidence="8 9">NBRC 106136</strain>
    </source>
</reference>
<dbReference type="PANTHER" id="PTHR30502:SF4">
    <property type="entry name" value="5-KETO-4-DEOXY-D-GLUCARATE ALDOLASE"/>
    <property type="match status" value="1"/>
</dbReference>
<comment type="caution">
    <text evidence="8">The sequence shown here is derived from an EMBL/GenBank/DDBJ whole genome shotgun (WGS) entry which is preliminary data.</text>
</comment>
<dbReference type="RefSeq" id="WP_147021896.1">
    <property type="nucleotide sequence ID" value="NZ_BJYU01000056.1"/>
</dbReference>
<comment type="similarity">
    <text evidence="2">Belongs to the HpcH/HpaI aldolase family.</text>
</comment>
<dbReference type="GO" id="GO:0016832">
    <property type="term" value="F:aldehyde-lyase activity"/>
    <property type="evidence" value="ECO:0007669"/>
    <property type="project" value="UniProtKB-ARBA"/>
</dbReference>
<dbReference type="SUPFAM" id="SSF51621">
    <property type="entry name" value="Phosphoenolpyruvate/pyruvate domain"/>
    <property type="match status" value="1"/>
</dbReference>
<evidence type="ECO:0000313" key="9">
    <source>
        <dbReference type="Proteomes" id="UP000321085"/>
    </source>
</evidence>
<dbReference type="InterPro" id="IPR012689">
    <property type="entry name" value="HpaI"/>
</dbReference>